<comment type="caution">
    <text evidence="2">The sequence shown here is derived from an EMBL/GenBank/DDBJ whole genome shotgun (WGS) entry which is preliminary data.</text>
</comment>
<keyword evidence="1" id="KW-0812">Transmembrane</keyword>
<keyword evidence="1" id="KW-0472">Membrane</keyword>
<dbReference type="GO" id="GO:0005886">
    <property type="term" value="C:plasma membrane"/>
    <property type="evidence" value="ECO:0007669"/>
    <property type="project" value="InterPro"/>
</dbReference>
<accession>A0A7C3ZAU4</accession>
<sequence length="27" mass="2960">MENLIAGLVAAGLIVFLFVVLLRPDKF</sequence>
<gene>
    <name evidence="2" type="primary">kdpF</name>
    <name evidence="2" type="ORF">ENW96_05090</name>
</gene>
<dbReference type="AlphaFoldDB" id="A0A7C3ZAU4"/>
<proteinExistence type="predicted"/>
<organism evidence="2">
    <name type="scientific">Desulfobacca acetoxidans</name>
    <dbReference type="NCBI Taxonomy" id="60893"/>
    <lineage>
        <taxon>Bacteria</taxon>
        <taxon>Pseudomonadati</taxon>
        <taxon>Thermodesulfobacteriota</taxon>
        <taxon>Desulfobaccia</taxon>
        <taxon>Desulfobaccales</taxon>
        <taxon>Desulfobaccaceae</taxon>
        <taxon>Desulfobacca</taxon>
    </lineage>
</organism>
<dbReference type="GO" id="GO:0008556">
    <property type="term" value="F:P-type potassium transmembrane transporter activity"/>
    <property type="evidence" value="ECO:0007669"/>
    <property type="project" value="InterPro"/>
</dbReference>
<evidence type="ECO:0000313" key="2">
    <source>
        <dbReference type="EMBL" id="HGF33752.1"/>
    </source>
</evidence>
<evidence type="ECO:0000256" key="1">
    <source>
        <dbReference type="SAM" id="Phobius"/>
    </source>
</evidence>
<dbReference type="NCBIfam" id="TIGR02115">
    <property type="entry name" value="potass_kdpF"/>
    <property type="match status" value="1"/>
</dbReference>
<keyword evidence="1" id="KW-1133">Transmembrane helix</keyword>
<reference evidence="2" key="1">
    <citation type="journal article" date="2020" name="mSystems">
        <title>Genome- and Community-Level Interaction Insights into Carbon Utilization and Element Cycling Functions of Hydrothermarchaeota in Hydrothermal Sediment.</title>
        <authorList>
            <person name="Zhou Z."/>
            <person name="Liu Y."/>
            <person name="Xu W."/>
            <person name="Pan J."/>
            <person name="Luo Z.H."/>
            <person name="Li M."/>
        </authorList>
    </citation>
    <scope>NUCLEOTIDE SEQUENCE [LARGE SCALE GENOMIC DNA]</scope>
    <source>
        <strain evidence="2">SpSt-897</strain>
    </source>
</reference>
<name>A0A7C3ZAU4_9BACT</name>
<dbReference type="EMBL" id="DTMF01000133">
    <property type="protein sequence ID" value="HGF33752.1"/>
    <property type="molecule type" value="Genomic_DNA"/>
</dbReference>
<dbReference type="Pfam" id="PF09604">
    <property type="entry name" value="Potass_KdpF"/>
    <property type="match status" value="1"/>
</dbReference>
<feature type="transmembrane region" description="Helical" evidence="1">
    <location>
        <begin position="6"/>
        <end position="22"/>
    </location>
</feature>
<dbReference type="InterPro" id="IPR011726">
    <property type="entry name" value="KdpF"/>
</dbReference>
<protein>
    <submittedName>
        <fullName evidence="2">K(+)-transporting ATPase subunit F</fullName>
    </submittedName>
</protein>